<dbReference type="InterPro" id="IPR010102">
    <property type="entry name" value="Succ_semiAld_DH"/>
</dbReference>
<feature type="active site" evidence="3">
    <location>
        <position position="253"/>
    </location>
</feature>
<dbReference type="AlphaFoldDB" id="A0A380WNG9"/>
<dbReference type="GO" id="GO:0009450">
    <property type="term" value="P:gamma-aminobutyric acid catabolic process"/>
    <property type="evidence" value="ECO:0007669"/>
    <property type="project" value="InterPro"/>
</dbReference>
<protein>
    <submittedName>
        <fullName evidence="6">Succinate-semialdehyde dehydrogenase [NADP(+)] GabD</fullName>
        <ecNumber evidence="6">1.2.1.79</ecNumber>
    </submittedName>
</protein>
<sequence>MRTLEDNGLMKTQAFIDGCFVGSADTPVTDPASGAVIAHVPNLGEDAATQAVEAASRAFRPWAAKTAKERSATLRRWFELIVAARSDLATILTSEQGKPFAEALGEIDYAASYVEFYAEEAKRIAGEILPSHRPDARILVQRQPLGVVAAITPWNFPAAMITRKVAPALAAGCTVVVKPAPETPLTALALAELARRAGFPAGSFNVVTGDAIAIGGVLTSHPAVRLVGFTGSTPTGKLLMRQAAGTVKRVALELGGNAPFIVFDDADVDAAVEGAMASKFRNSGQTCVCTNRIYVQSAVHDVFVARLTERVKQLRVGCGFDDGVVQGPLISERAIAKVEAHIADALGKGAEIAAGGKRHALGGTFFEPTVITGAAADMLLAQDETFGPLAPIFRFETEAEVLQAANATETGLAAYFFTRDSARVFRMMERLEFGMVGVNTGLISTELAPFGGVKESGNSREGSHHGILEFTELKYACIGGIDAAGRDG</sequence>
<dbReference type="Gene3D" id="3.40.605.10">
    <property type="entry name" value="Aldehyde Dehydrogenase, Chain A, domain 1"/>
    <property type="match status" value="1"/>
</dbReference>
<dbReference type="InterPro" id="IPR029510">
    <property type="entry name" value="Ald_DH_CS_GLU"/>
</dbReference>
<dbReference type="InterPro" id="IPR016161">
    <property type="entry name" value="Ald_DH/histidinol_DH"/>
</dbReference>
<dbReference type="InterPro" id="IPR050740">
    <property type="entry name" value="Aldehyde_DH_Superfamily"/>
</dbReference>
<accession>A0A380WNG9</accession>
<dbReference type="GO" id="GO:0005829">
    <property type="term" value="C:cytosol"/>
    <property type="evidence" value="ECO:0007669"/>
    <property type="project" value="TreeGrafter"/>
</dbReference>
<dbReference type="GO" id="GO:0004777">
    <property type="term" value="F:succinate-semialdehyde dehydrogenase (NAD+) activity"/>
    <property type="evidence" value="ECO:0007669"/>
    <property type="project" value="TreeGrafter"/>
</dbReference>
<dbReference type="InterPro" id="IPR015590">
    <property type="entry name" value="Aldehyde_DH_dom"/>
</dbReference>
<organism evidence="6 7">
    <name type="scientific">Aminobacter aminovorans</name>
    <name type="common">Chelatobacter heintzii</name>
    <dbReference type="NCBI Taxonomy" id="83263"/>
    <lineage>
        <taxon>Bacteria</taxon>
        <taxon>Pseudomonadati</taxon>
        <taxon>Pseudomonadota</taxon>
        <taxon>Alphaproteobacteria</taxon>
        <taxon>Hyphomicrobiales</taxon>
        <taxon>Phyllobacteriaceae</taxon>
        <taxon>Aminobacter</taxon>
    </lineage>
</organism>
<dbReference type="Pfam" id="PF00171">
    <property type="entry name" value="Aldedh"/>
    <property type="match status" value="1"/>
</dbReference>
<dbReference type="PANTHER" id="PTHR43353">
    <property type="entry name" value="SUCCINATE-SEMIALDEHYDE DEHYDROGENASE, MITOCHONDRIAL"/>
    <property type="match status" value="1"/>
</dbReference>
<evidence type="ECO:0000256" key="4">
    <source>
        <dbReference type="RuleBase" id="RU003345"/>
    </source>
</evidence>
<dbReference type="CDD" id="cd07103">
    <property type="entry name" value="ALDH_F5_SSADH_GabD"/>
    <property type="match status" value="1"/>
</dbReference>
<dbReference type="Proteomes" id="UP000254701">
    <property type="component" value="Unassembled WGS sequence"/>
</dbReference>
<feature type="domain" description="Aldehyde dehydrogenase" evidence="5">
    <location>
        <begin position="25"/>
        <end position="474"/>
    </location>
</feature>
<name>A0A380WNG9_AMIAI</name>
<dbReference type="EMBL" id="UFSM01000001">
    <property type="protein sequence ID" value="SUU90553.1"/>
    <property type="molecule type" value="Genomic_DNA"/>
</dbReference>
<evidence type="ECO:0000313" key="6">
    <source>
        <dbReference type="EMBL" id="SUU90553.1"/>
    </source>
</evidence>
<proteinExistence type="inferred from homology"/>
<keyword evidence="2 4" id="KW-0560">Oxidoreductase</keyword>
<dbReference type="InterPro" id="IPR016162">
    <property type="entry name" value="Ald_DH_N"/>
</dbReference>
<dbReference type="NCBIfam" id="TIGR01780">
    <property type="entry name" value="SSADH"/>
    <property type="match status" value="1"/>
</dbReference>
<evidence type="ECO:0000256" key="2">
    <source>
        <dbReference type="ARBA" id="ARBA00023002"/>
    </source>
</evidence>
<dbReference type="PROSITE" id="PS00070">
    <property type="entry name" value="ALDEHYDE_DEHYDR_CYS"/>
    <property type="match status" value="1"/>
</dbReference>
<evidence type="ECO:0000256" key="3">
    <source>
        <dbReference type="PROSITE-ProRule" id="PRU10007"/>
    </source>
</evidence>
<evidence type="ECO:0000259" key="5">
    <source>
        <dbReference type="Pfam" id="PF00171"/>
    </source>
</evidence>
<evidence type="ECO:0000256" key="1">
    <source>
        <dbReference type="ARBA" id="ARBA00009986"/>
    </source>
</evidence>
<dbReference type="GO" id="GO:0036243">
    <property type="term" value="F:succinate-semialdehyde dehydrogenase (NADP+) activity"/>
    <property type="evidence" value="ECO:0007669"/>
    <property type="project" value="UniProtKB-EC"/>
</dbReference>
<dbReference type="SUPFAM" id="SSF53720">
    <property type="entry name" value="ALDH-like"/>
    <property type="match status" value="1"/>
</dbReference>
<dbReference type="FunFam" id="3.40.309.10:FF:000004">
    <property type="entry name" value="Succinate-semialdehyde dehydrogenase I"/>
    <property type="match status" value="1"/>
</dbReference>
<dbReference type="InterPro" id="IPR016160">
    <property type="entry name" value="Ald_DH_CS_CYS"/>
</dbReference>
<dbReference type="FunFam" id="3.40.605.10:FF:000005">
    <property type="entry name" value="Succinate-semialdehyde dehydrogenase I"/>
    <property type="match status" value="1"/>
</dbReference>
<dbReference type="RefSeq" id="WP_115732528.1">
    <property type="nucleotide sequence ID" value="NZ_BAAAVY010000034.1"/>
</dbReference>
<dbReference type="EC" id="1.2.1.79" evidence="6"/>
<dbReference type="PROSITE" id="PS00687">
    <property type="entry name" value="ALDEHYDE_DEHYDR_GLU"/>
    <property type="match status" value="1"/>
</dbReference>
<comment type="similarity">
    <text evidence="1 4">Belongs to the aldehyde dehydrogenase family.</text>
</comment>
<evidence type="ECO:0000313" key="7">
    <source>
        <dbReference type="Proteomes" id="UP000254701"/>
    </source>
</evidence>
<dbReference type="Gene3D" id="3.40.309.10">
    <property type="entry name" value="Aldehyde Dehydrogenase, Chain A, domain 2"/>
    <property type="match status" value="1"/>
</dbReference>
<dbReference type="OrthoDB" id="9812625at2"/>
<dbReference type="PANTHER" id="PTHR43353:SF5">
    <property type="entry name" value="SUCCINATE-SEMIALDEHYDE DEHYDROGENASE, MITOCHONDRIAL"/>
    <property type="match status" value="1"/>
</dbReference>
<dbReference type="InterPro" id="IPR016163">
    <property type="entry name" value="Ald_DH_C"/>
</dbReference>
<gene>
    <name evidence="6" type="primary">gabD_6</name>
    <name evidence="6" type="ORF">NCTC10684_03811</name>
</gene>
<reference evidence="6 7" key="1">
    <citation type="submission" date="2018-06" db="EMBL/GenBank/DDBJ databases">
        <authorList>
            <consortium name="Pathogen Informatics"/>
            <person name="Doyle S."/>
        </authorList>
    </citation>
    <scope>NUCLEOTIDE SEQUENCE [LARGE SCALE GENOMIC DNA]</scope>
    <source>
        <strain evidence="6 7">NCTC10684</strain>
    </source>
</reference>